<dbReference type="Proteomes" id="UP000692954">
    <property type="component" value="Unassembled WGS sequence"/>
</dbReference>
<dbReference type="OrthoDB" id="311695at2759"/>
<accession>A0A8S1M4U6</accession>
<feature type="compositionally biased region" description="Acidic residues" evidence="1">
    <location>
        <begin position="1"/>
        <end position="16"/>
    </location>
</feature>
<comment type="caution">
    <text evidence="2">The sequence shown here is derived from an EMBL/GenBank/DDBJ whole genome shotgun (WGS) entry which is preliminary data.</text>
</comment>
<name>A0A8S1M4U6_9CILI</name>
<protein>
    <submittedName>
        <fullName evidence="2">Uncharacterized protein</fullName>
    </submittedName>
</protein>
<sequence length="453" mass="53327">MSDQFDDGDFVDGEEIQDNKQNNSEQINNDQQNHSQKFQEMDDDEEQIIITDENLNNSYEKQQKMLNNQPLIQSCEQIQEVELQSSKSMENQNLQNIEQQEGNNLQVQIQNDEIQQPIQTNNNETEQQNNFIDENDQIIKIEDDDFQDGEEIQIENVEENVNDHDQMKQSQEKQQEQFLNNNNDRESEEEEEIIELDKEDNENKEDKENEEDGQQIDEDDFISGEEIEVYKENQELIQNQDDNDEEFEEGELIEEQENNNLIKNTQENDQTNINMRMPIVNKNQIDQLYSELCYGFQCPLQKNFEFDQVPAQQFSSIESCLDKNSVNYLLERESQHYQGQKDINNMPTPSKININETGVSQELKNAFLDQIKLYTLVWTKYQPYIEMSDQYKFVIEYPTFEYVDVTLDRSPIPRGGGISQFQLADLGKPGLQDILDLIPDYSKLLEQTFSNET</sequence>
<dbReference type="EMBL" id="CAJJDN010000026">
    <property type="protein sequence ID" value="CAD8070164.1"/>
    <property type="molecule type" value="Genomic_DNA"/>
</dbReference>
<proteinExistence type="predicted"/>
<keyword evidence="3" id="KW-1185">Reference proteome</keyword>
<dbReference type="AlphaFoldDB" id="A0A8S1M4U6"/>
<organism evidence="2 3">
    <name type="scientific">Paramecium sonneborni</name>
    <dbReference type="NCBI Taxonomy" id="65129"/>
    <lineage>
        <taxon>Eukaryota</taxon>
        <taxon>Sar</taxon>
        <taxon>Alveolata</taxon>
        <taxon>Ciliophora</taxon>
        <taxon>Intramacronucleata</taxon>
        <taxon>Oligohymenophorea</taxon>
        <taxon>Peniculida</taxon>
        <taxon>Parameciidae</taxon>
        <taxon>Paramecium</taxon>
    </lineage>
</organism>
<reference evidence="2" key="1">
    <citation type="submission" date="2021-01" db="EMBL/GenBank/DDBJ databases">
        <authorList>
            <consortium name="Genoscope - CEA"/>
            <person name="William W."/>
        </authorList>
    </citation>
    <scope>NUCLEOTIDE SEQUENCE</scope>
</reference>
<gene>
    <name evidence="2" type="ORF">PSON_ATCC_30995.1.T0260250</name>
</gene>
<evidence type="ECO:0000313" key="2">
    <source>
        <dbReference type="EMBL" id="CAD8070164.1"/>
    </source>
</evidence>
<feature type="region of interest" description="Disordered" evidence="1">
    <location>
        <begin position="1"/>
        <end position="46"/>
    </location>
</feature>
<feature type="region of interest" description="Disordered" evidence="1">
    <location>
        <begin position="162"/>
        <end position="219"/>
    </location>
</feature>
<evidence type="ECO:0000256" key="1">
    <source>
        <dbReference type="SAM" id="MobiDB-lite"/>
    </source>
</evidence>
<evidence type="ECO:0000313" key="3">
    <source>
        <dbReference type="Proteomes" id="UP000692954"/>
    </source>
</evidence>
<feature type="compositionally biased region" description="Acidic residues" evidence="1">
    <location>
        <begin position="186"/>
        <end position="219"/>
    </location>
</feature>
<feature type="compositionally biased region" description="Basic and acidic residues" evidence="1">
    <location>
        <begin position="162"/>
        <end position="175"/>
    </location>
</feature>
<feature type="compositionally biased region" description="Polar residues" evidence="1">
    <location>
        <begin position="19"/>
        <end position="38"/>
    </location>
</feature>